<dbReference type="EC" id="3.4.-.-" evidence="4"/>
<dbReference type="InterPro" id="IPR050261">
    <property type="entry name" value="FrsA_esterase"/>
</dbReference>
<evidence type="ECO:0000256" key="2">
    <source>
        <dbReference type="ARBA" id="ARBA00038115"/>
    </source>
</evidence>
<name>A0ABV6IZA2_9PROT</name>
<dbReference type="Pfam" id="PF00561">
    <property type="entry name" value="Abhydrolase_1"/>
    <property type="match status" value="1"/>
</dbReference>
<evidence type="ECO:0000259" key="3">
    <source>
        <dbReference type="Pfam" id="PF00561"/>
    </source>
</evidence>
<reference evidence="4 5" key="1">
    <citation type="submission" date="2024-09" db="EMBL/GenBank/DDBJ databases">
        <authorList>
            <person name="Sun Q."/>
            <person name="Mori K."/>
        </authorList>
    </citation>
    <scope>NUCLEOTIDE SEQUENCE [LARGE SCALE GENOMIC DNA]</scope>
    <source>
        <strain evidence="4 5">CCM 7468</strain>
    </source>
</reference>
<dbReference type="GO" id="GO:0016787">
    <property type="term" value="F:hydrolase activity"/>
    <property type="evidence" value="ECO:0007669"/>
    <property type="project" value="UniProtKB-KW"/>
</dbReference>
<evidence type="ECO:0000313" key="5">
    <source>
        <dbReference type="Proteomes" id="UP001589789"/>
    </source>
</evidence>
<keyword evidence="1 4" id="KW-0378">Hydrolase</keyword>
<evidence type="ECO:0000256" key="1">
    <source>
        <dbReference type="ARBA" id="ARBA00022801"/>
    </source>
</evidence>
<comment type="similarity">
    <text evidence="2">Belongs to the AB hydrolase superfamily. FUS2 hydrolase family.</text>
</comment>
<dbReference type="Proteomes" id="UP001589789">
    <property type="component" value="Unassembled WGS sequence"/>
</dbReference>
<dbReference type="Gene3D" id="3.40.50.1820">
    <property type="entry name" value="alpha/beta hydrolase"/>
    <property type="match status" value="1"/>
</dbReference>
<dbReference type="PANTHER" id="PTHR22946:SF9">
    <property type="entry name" value="POLYKETIDE TRANSFERASE AF380"/>
    <property type="match status" value="1"/>
</dbReference>
<proteinExistence type="inferred from homology"/>
<sequence length="282" mass="28796">MALAALLVGCAGGAALDPEVLPVPVREADGTIRHIPARLCRPPGTGPARLVVVNHGSPGEGRAARSRYRLLPCGSAVARHFLARGQAVLAPLRRGYGEDAGAWAEDFGSCGAPDYARAGRETARDIRAALEAVRGLPGLAPDGIAVVGQSAGGWGVLALAADPPPGVSALVAVAPGRGGHMRGEANRNCNPGRLAEDAGRLALRPQTDARPALPVLWLHTPNDSYFAPALVRAMHAAHAGAGGRASLVELPAFGKDGHDLFYAPAGAASWGAPVDGWIDAHP</sequence>
<dbReference type="InterPro" id="IPR029058">
    <property type="entry name" value="AB_hydrolase_fold"/>
</dbReference>
<dbReference type="EMBL" id="JBHLVZ010000084">
    <property type="protein sequence ID" value="MFC0388612.1"/>
    <property type="molecule type" value="Genomic_DNA"/>
</dbReference>
<dbReference type="RefSeq" id="WP_377055184.1">
    <property type="nucleotide sequence ID" value="NZ_JBHLVZ010000084.1"/>
</dbReference>
<keyword evidence="5" id="KW-1185">Reference proteome</keyword>
<evidence type="ECO:0000313" key="4">
    <source>
        <dbReference type="EMBL" id="MFC0388612.1"/>
    </source>
</evidence>
<dbReference type="InterPro" id="IPR000073">
    <property type="entry name" value="AB_hydrolase_1"/>
</dbReference>
<gene>
    <name evidence="4" type="ORF">ACFFIC_24155</name>
</gene>
<organism evidence="4 5">
    <name type="scientific">Muricoccus vinaceus</name>
    <dbReference type="NCBI Taxonomy" id="424704"/>
    <lineage>
        <taxon>Bacteria</taxon>
        <taxon>Pseudomonadati</taxon>
        <taxon>Pseudomonadota</taxon>
        <taxon>Alphaproteobacteria</taxon>
        <taxon>Acetobacterales</taxon>
        <taxon>Roseomonadaceae</taxon>
        <taxon>Muricoccus</taxon>
    </lineage>
</organism>
<accession>A0ABV6IZA2</accession>
<comment type="caution">
    <text evidence="4">The sequence shown here is derived from an EMBL/GenBank/DDBJ whole genome shotgun (WGS) entry which is preliminary data.</text>
</comment>
<dbReference type="PANTHER" id="PTHR22946">
    <property type="entry name" value="DIENELACTONE HYDROLASE DOMAIN-CONTAINING PROTEIN-RELATED"/>
    <property type="match status" value="1"/>
</dbReference>
<protein>
    <submittedName>
        <fullName evidence="4">Alpha/beta hydrolase family protein</fullName>
        <ecNumber evidence="4">3.4.-.-</ecNumber>
    </submittedName>
</protein>
<dbReference type="SUPFAM" id="SSF53474">
    <property type="entry name" value="alpha/beta-Hydrolases"/>
    <property type="match status" value="1"/>
</dbReference>
<feature type="domain" description="AB hydrolase-1" evidence="3">
    <location>
        <begin position="50"/>
        <end position="206"/>
    </location>
</feature>